<dbReference type="WBParaSite" id="PSU_v2.g19006.t1">
    <property type="protein sequence ID" value="PSU_v2.g19006.t1"/>
    <property type="gene ID" value="PSU_v2.g19006"/>
</dbReference>
<dbReference type="InterPro" id="IPR051938">
    <property type="entry name" value="Apopto_cytoskel_mod"/>
</dbReference>
<dbReference type="PANTHER" id="PTHR44145:SF3">
    <property type="entry name" value="DNAJ HOMOLOG SUBFAMILY A MEMBER 3, MITOCHONDRIAL"/>
    <property type="match status" value="1"/>
</dbReference>
<keyword evidence="3" id="KW-1185">Reference proteome</keyword>
<sequence>MSSITSRDAIQTNFYKILDVTRSASEDEIKSAYHKLALKYHPDRNAGNLEAQEIFKRILNAYTILSDSSKRREYDIKNPLTKSEIALDRLMEERKASPILNDINKWNPLITIKQLLIGIQEFLNKPNPGKPVSAEAHRIYVKNEEIYKKRIRNEAIKFHADVVRKKMGL</sequence>
<dbReference type="PANTHER" id="PTHR44145">
    <property type="entry name" value="DNAJ HOMOLOG SUBFAMILY A MEMBER 3, MITOCHONDRIAL"/>
    <property type="match status" value="1"/>
</dbReference>
<dbReference type="SUPFAM" id="SSF54495">
    <property type="entry name" value="UBC-like"/>
    <property type="match status" value="1"/>
</dbReference>
<dbReference type="Pfam" id="PF00226">
    <property type="entry name" value="DnaJ"/>
    <property type="match status" value="1"/>
</dbReference>
<dbReference type="SMART" id="SM00271">
    <property type="entry name" value="DnaJ"/>
    <property type="match status" value="1"/>
</dbReference>
<dbReference type="InterPro" id="IPR016135">
    <property type="entry name" value="UBQ-conjugating_enzyme/RWD"/>
</dbReference>
<dbReference type="InterPro" id="IPR001623">
    <property type="entry name" value="DnaJ_domain"/>
</dbReference>
<organism evidence="3 4">
    <name type="scientific">Panagrolaimus superbus</name>
    <dbReference type="NCBI Taxonomy" id="310955"/>
    <lineage>
        <taxon>Eukaryota</taxon>
        <taxon>Metazoa</taxon>
        <taxon>Ecdysozoa</taxon>
        <taxon>Nematoda</taxon>
        <taxon>Chromadorea</taxon>
        <taxon>Rhabditida</taxon>
        <taxon>Tylenchina</taxon>
        <taxon>Panagrolaimomorpha</taxon>
        <taxon>Panagrolaimoidea</taxon>
        <taxon>Panagrolaimidae</taxon>
        <taxon>Panagrolaimus</taxon>
    </lineage>
</organism>
<dbReference type="Gene3D" id="3.10.110.10">
    <property type="entry name" value="Ubiquitin Conjugating Enzyme"/>
    <property type="match status" value="1"/>
</dbReference>
<name>A0A914YHQ0_9BILA</name>
<evidence type="ECO:0000256" key="1">
    <source>
        <dbReference type="ARBA" id="ARBA00023186"/>
    </source>
</evidence>
<dbReference type="AlphaFoldDB" id="A0A914YHQ0"/>
<evidence type="ECO:0000313" key="3">
    <source>
        <dbReference type="Proteomes" id="UP000887577"/>
    </source>
</evidence>
<dbReference type="InterPro" id="IPR000608">
    <property type="entry name" value="UBC"/>
</dbReference>
<keyword evidence="1" id="KW-0143">Chaperone</keyword>
<dbReference type="PRINTS" id="PR00625">
    <property type="entry name" value="JDOMAIN"/>
</dbReference>
<dbReference type="PROSITE" id="PS50076">
    <property type="entry name" value="DNAJ_2"/>
    <property type="match status" value="1"/>
</dbReference>
<protein>
    <submittedName>
        <fullName evidence="4">J domain-containing protein</fullName>
    </submittedName>
</protein>
<evidence type="ECO:0000259" key="2">
    <source>
        <dbReference type="PROSITE" id="PS50076"/>
    </source>
</evidence>
<accession>A0A914YHQ0</accession>
<proteinExistence type="predicted"/>
<dbReference type="SUPFAM" id="SSF46565">
    <property type="entry name" value="Chaperone J-domain"/>
    <property type="match status" value="1"/>
</dbReference>
<dbReference type="Pfam" id="PF00179">
    <property type="entry name" value="UQ_con"/>
    <property type="match status" value="1"/>
</dbReference>
<evidence type="ECO:0000313" key="4">
    <source>
        <dbReference type="WBParaSite" id="PSU_v2.g19006.t1"/>
    </source>
</evidence>
<dbReference type="CDD" id="cd06257">
    <property type="entry name" value="DnaJ"/>
    <property type="match status" value="1"/>
</dbReference>
<reference evidence="4" key="1">
    <citation type="submission" date="2022-11" db="UniProtKB">
        <authorList>
            <consortium name="WormBaseParasite"/>
        </authorList>
    </citation>
    <scope>IDENTIFICATION</scope>
</reference>
<dbReference type="InterPro" id="IPR036869">
    <property type="entry name" value="J_dom_sf"/>
</dbReference>
<dbReference type="Gene3D" id="1.10.287.110">
    <property type="entry name" value="DnaJ domain"/>
    <property type="match status" value="1"/>
</dbReference>
<dbReference type="Proteomes" id="UP000887577">
    <property type="component" value="Unplaced"/>
</dbReference>
<feature type="domain" description="J" evidence="2">
    <location>
        <begin position="13"/>
        <end position="78"/>
    </location>
</feature>